<evidence type="ECO:0000313" key="5">
    <source>
        <dbReference type="Proteomes" id="UP000199408"/>
    </source>
</evidence>
<accession>A0A1C5H2X1</accession>
<evidence type="ECO:0000256" key="2">
    <source>
        <dbReference type="ARBA" id="ARBA00023004"/>
    </source>
</evidence>
<reference evidence="5" key="1">
    <citation type="submission" date="2016-06" db="EMBL/GenBank/DDBJ databases">
        <authorList>
            <person name="Varghese N."/>
        </authorList>
    </citation>
    <scope>NUCLEOTIDE SEQUENCE [LARGE SCALE GENOMIC DNA]</scope>
    <source>
        <strain evidence="5">DSM 43171</strain>
    </source>
</reference>
<evidence type="ECO:0000256" key="3">
    <source>
        <dbReference type="SAM" id="MobiDB-lite"/>
    </source>
</evidence>
<organism evidence="4 5">
    <name type="scientific">Micromonospora halophytica</name>
    <dbReference type="NCBI Taxonomy" id="47864"/>
    <lineage>
        <taxon>Bacteria</taxon>
        <taxon>Bacillati</taxon>
        <taxon>Actinomycetota</taxon>
        <taxon>Actinomycetes</taxon>
        <taxon>Micromonosporales</taxon>
        <taxon>Micromonosporaceae</taxon>
        <taxon>Micromonospora</taxon>
    </lineage>
</organism>
<dbReference type="Gene3D" id="2.60.120.620">
    <property type="entry name" value="q2cbj1_9rhob like domain"/>
    <property type="match status" value="1"/>
</dbReference>
<keyword evidence="2" id="KW-0408">Iron</keyword>
<sequence length="157" mass="16566">MTSASAIRDVASVVIGANAVLMEDKVTYKAALTEDAAWADLPILGEDVRKHSDAAYFAARGFGQVITMALCLDDCPAEAGALQVWPGSHERPARHQPTANQGPVVTDEDAPDEQAVTLEASAGTLLTWDAALVHASGPNRTDRPRRLLVLGYTASNA</sequence>
<proteinExistence type="predicted"/>
<evidence type="ECO:0000313" key="4">
    <source>
        <dbReference type="EMBL" id="SCG40395.1"/>
    </source>
</evidence>
<dbReference type="SUPFAM" id="SSF51197">
    <property type="entry name" value="Clavaminate synthase-like"/>
    <property type="match status" value="1"/>
</dbReference>
<dbReference type="PANTHER" id="PTHR20883:SF15">
    <property type="entry name" value="PHYTANOYL-COA DIOXYGENASE DOMAIN-CONTAINING PROTEIN 1"/>
    <property type="match status" value="1"/>
</dbReference>
<dbReference type="GO" id="GO:0005506">
    <property type="term" value="F:iron ion binding"/>
    <property type="evidence" value="ECO:0007669"/>
    <property type="project" value="UniProtKB-ARBA"/>
</dbReference>
<dbReference type="STRING" id="47864.GA0070560_1032"/>
<dbReference type="GO" id="GO:0016706">
    <property type="term" value="F:2-oxoglutarate-dependent dioxygenase activity"/>
    <property type="evidence" value="ECO:0007669"/>
    <property type="project" value="UniProtKB-ARBA"/>
</dbReference>
<dbReference type="Pfam" id="PF05721">
    <property type="entry name" value="PhyH"/>
    <property type="match status" value="1"/>
</dbReference>
<feature type="region of interest" description="Disordered" evidence="3">
    <location>
        <begin position="88"/>
        <end position="110"/>
    </location>
</feature>
<dbReference type="AlphaFoldDB" id="A0A1C5H2X1"/>
<keyword evidence="4" id="KW-0560">Oxidoreductase</keyword>
<protein>
    <submittedName>
        <fullName evidence="4">Phytanoyl-CoA dioxygenase (PhyH)</fullName>
    </submittedName>
</protein>
<gene>
    <name evidence="4" type="ORF">GA0070560_1032</name>
</gene>
<dbReference type="PANTHER" id="PTHR20883">
    <property type="entry name" value="PHYTANOYL-COA DIOXYGENASE DOMAIN CONTAINING 1"/>
    <property type="match status" value="1"/>
</dbReference>
<dbReference type="Proteomes" id="UP000199408">
    <property type="component" value="Unassembled WGS sequence"/>
</dbReference>
<keyword evidence="5" id="KW-1185">Reference proteome</keyword>
<dbReference type="EMBL" id="FMDN01000003">
    <property type="protein sequence ID" value="SCG40395.1"/>
    <property type="molecule type" value="Genomic_DNA"/>
</dbReference>
<name>A0A1C5H2X1_9ACTN</name>
<evidence type="ECO:0000256" key="1">
    <source>
        <dbReference type="ARBA" id="ARBA00022723"/>
    </source>
</evidence>
<keyword evidence="4" id="KW-0223">Dioxygenase</keyword>
<dbReference type="InterPro" id="IPR008775">
    <property type="entry name" value="Phytyl_CoA_dOase-like"/>
</dbReference>
<keyword evidence="1" id="KW-0479">Metal-binding</keyword>